<accession>A9UWV6</accession>
<evidence type="ECO:0000256" key="1">
    <source>
        <dbReference type="SAM" id="MobiDB-lite"/>
    </source>
</evidence>
<proteinExistence type="predicted"/>
<sequence>MMNFAMPLSVPARKTEQRGARTPSSTLLRCPAGLQEGEARGTQYHALMSALERVQQLLVQALTGGATQARASITGDQVLANLPVLVALSEERLQQFGAWYQSAPAPSTFPKPKRGRPRKTCAEATSSPLGSPSTPASGIFGYNLEPTPKRPKSVSVMQTPFTLAAKGARAIQKKSRAKQAASSGGSVTSLQDHEEESDVVGLAEIDEEAEEAQLMKDYHANTVVMYQDRHQFKPELVLALADPCARSFGLMGVDASGITMLSYALEWFLRHTLDIVSKLLRKDYQYIASDAHVEVEPSSDALHGLALWAKASIHNKTTPKPPPALLPEPVTREGHNEEILPATRRTQIVVADILAAARLSRLFPRYGMMWLTQEEDLSDHTAF</sequence>
<dbReference type="RefSeq" id="XP_001744876.1">
    <property type="nucleotide sequence ID" value="XM_001744824.1"/>
</dbReference>
<dbReference type="EMBL" id="CH991548">
    <property type="protein sequence ID" value="EDQ90109.1"/>
    <property type="molecule type" value="Genomic_DNA"/>
</dbReference>
<feature type="compositionally biased region" description="Polar residues" evidence="1">
    <location>
        <begin position="180"/>
        <end position="190"/>
    </location>
</feature>
<feature type="region of interest" description="Disordered" evidence="1">
    <location>
        <begin position="1"/>
        <end position="25"/>
    </location>
</feature>
<keyword evidence="3" id="KW-1185">Reference proteome</keyword>
<reference evidence="2 3" key="1">
    <citation type="journal article" date="2008" name="Nature">
        <title>The genome of the choanoflagellate Monosiga brevicollis and the origin of metazoans.</title>
        <authorList>
            <consortium name="JGI Sequencing"/>
            <person name="King N."/>
            <person name="Westbrook M.J."/>
            <person name="Young S.L."/>
            <person name="Kuo A."/>
            <person name="Abedin M."/>
            <person name="Chapman J."/>
            <person name="Fairclough S."/>
            <person name="Hellsten U."/>
            <person name="Isogai Y."/>
            <person name="Letunic I."/>
            <person name="Marr M."/>
            <person name="Pincus D."/>
            <person name="Putnam N."/>
            <person name="Rokas A."/>
            <person name="Wright K.J."/>
            <person name="Zuzow R."/>
            <person name="Dirks W."/>
            <person name="Good M."/>
            <person name="Goodstein D."/>
            <person name="Lemons D."/>
            <person name="Li W."/>
            <person name="Lyons J.B."/>
            <person name="Morris A."/>
            <person name="Nichols S."/>
            <person name="Richter D.J."/>
            <person name="Salamov A."/>
            <person name="Bork P."/>
            <person name="Lim W.A."/>
            <person name="Manning G."/>
            <person name="Miller W.T."/>
            <person name="McGinnis W."/>
            <person name="Shapiro H."/>
            <person name="Tjian R."/>
            <person name="Grigoriev I.V."/>
            <person name="Rokhsar D."/>
        </authorList>
    </citation>
    <scope>NUCLEOTIDE SEQUENCE [LARGE SCALE GENOMIC DNA]</scope>
    <source>
        <strain evidence="3">MX1 / ATCC 50154</strain>
    </source>
</reference>
<organism evidence="2 3">
    <name type="scientific">Monosiga brevicollis</name>
    <name type="common">Choanoflagellate</name>
    <dbReference type="NCBI Taxonomy" id="81824"/>
    <lineage>
        <taxon>Eukaryota</taxon>
        <taxon>Choanoflagellata</taxon>
        <taxon>Craspedida</taxon>
        <taxon>Salpingoecidae</taxon>
        <taxon>Monosiga</taxon>
    </lineage>
</organism>
<dbReference type="InParanoid" id="A9UWV6"/>
<feature type="region of interest" description="Disordered" evidence="1">
    <location>
        <begin position="174"/>
        <end position="196"/>
    </location>
</feature>
<dbReference type="KEGG" id="mbr:MONBRDRAFT_32012"/>
<dbReference type="Proteomes" id="UP000001357">
    <property type="component" value="Unassembled WGS sequence"/>
</dbReference>
<evidence type="ECO:0000313" key="2">
    <source>
        <dbReference type="EMBL" id="EDQ90109.1"/>
    </source>
</evidence>
<gene>
    <name evidence="2" type="ORF">MONBRDRAFT_32012</name>
</gene>
<dbReference type="GeneID" id="5890198"/>
<evidence type="ECO:0000313" key="3">
    <source>
        <dbReference type="Proteomes" id="UP000001357"/>
    </source>
</evidence>
<feature type="region of interest" description="Disordered" evidence="1">
    <location>
        <begin position="104"/>
        <end position="137"/>
    </location>
</feature>
<dbReference type="AlphaFoldDB" id="A9UWV6"/>
<name>A9UWV6_MONBE</name>
<feature type="compositionally biased region" description="Polar residues" evidence="1">
    <location>
        <begin position="123"/>
        <end position="136"/>
    </location>
</feature>
<protein>
    <submittedName>
        <fullName evidence="2">Uncharacterized protein</fullName>
    </submittedName>
</protein>